<dbReference type="Proteomes" id="UP000789572">
    <property type="component" value="Unassembled WGS sequence"/>
</dbReference>
<evidence type="ECO:0000256" key="1">
    <source>
        <dbReference type="SAM" id="MobiDB-lite"/>
    </source>
</evidence>
<organism evidence="2 3">
    <name type="scientific">Paraglomus occultum</name>
    <dbReference type="NCBI Taxonomy" id="144539"/>
    <lineage>
        <taxon>Eukaryota</taxon>
        <taxon>Fungi</taxon>
        <taxon>Fungi incertae sedis</taxon>
        <taxon>Mucoromycota</taxon>
        <taxon>Glomeromycotina</taxon>
        <taxon>Glomeromycetes</taxon>
        <taxon>Paraglomerales</taxon>
        <taxon>Paraglomeraceae</taxon>
        <taxon>Paraglomus</taxon>
    </lineage>
</organism>
<comment type="caution">
    <text evidence="2">The sequence shown here is derived from an EMBL/GenBank/DDBJ whole genome shotgun (WGS) entry which is preliminary data.</text>
</comment>
<reference evidence="2" key="1">
    <citation type="submission" date="2021-06" db="EMBL/GenBank/DDBJ databases">
        <authorList>
            <person name="Kallberg Y."/>
            <person name="Tangrot J."/>
            <person name="Rosling A."/>
        </authorList>
    </citation>
    <scope>NUCLEOTIDE SEQUENCE</scope>
    <source>
        <strain evidence="2">IA702</strain>
    </source>
</reference>
<protein>
    <submittedName>
        <fullName evidence="2">7595_t:CDS:1</fullName>
    </submittedName>
</protein>
<feature type="region of interest" description="Disordered" evidence="1">
    <location>
        <begin position="1"/>
        <end position="29"/>
    </location>
</feature>
<evidence type="ECO:0000313" key="3">
    <source>
        <dbReference type="Proteomes" id="UP000789572"/>
    </source>
</evidence>
<keyword evidence="3" id="KW-1185">Reference proteome</keyword>
<dbReference type="AlphaFoldDB" id="A0A9N9GPN4"/>
<dbReference type="EMBL" id="CAJVPJ010002424">
    <property type="protein sequence ID" value="CAG8620907.1"/>
    <property type="molecule type" value="Genomic_DNA"/>
</dbReference>
<proteinExistence type="predicted"/>
<feature type="non-terminal residue" evidence="2">
    <location>
        <position position="64"/>
    </location>
</feature>
<sequence>MATKMSGNFSQESSLPSSEDFNGTWSQQGSKTEGLYVCDWPIVWAATAIVQRNSSDGDWEIPML</sequence>
<evidence type="ECO:0000313" key="2">
    <source>
        <dbReference type="EMBL" id="CAG8620907.1"/>
    </source>
</evidence>
<gene>
    <name evidence="2" type="ORF">POCULU_LOCUS8413</name>
</gene>
<accession>A0A9N9GPN4</accession>
<name>A0A9N9GPN4_9GLOM</name>